<keyword evidence="3" id="KW-1185">Reference proteome</keyword>
<dbReference type="EMBL" id="JBHMEI010000078">
    <property type="protein sequence ID" value="MFB9208436.1"/>
    <property type="molecule type" value="Genomic_DNA"/>
</dbReference>
<proteinExistence type="predicted"/>
<name>A0ABV5IVB3_9ACTN</name>
<gene>
    <name evidence="2" type="ORF">ACFFV7_45155</name>
</gene>
<sequence length="354" mass="38027">MPFASRAGLRRVVAAAVAAPSVHNTQPWRFRRVDDTTVELYADLDRLLTVTDPLGRGLGISCGAALFNLRLAVRMTGHDPRVLPLPDPADRPELLATVRATPGGPPSADERLLHDMIPHRRTSRFPFDGRPLPRNVLVDLVNAAHDEGATLLLVKGGTARRVLDMVAEADDTLTADPAYRAELARWTRSESGPDGVPGHAAGPRPRTATLPMRDFTTTPLRNGTPPAAIPTTHLHDGAPGTRGFAVSGGPGGEVADFEADPQLAALFTRGDGPGDWLRAGQALQRVLLTATAHGVAASMFSQPLDLRPPQHRGDKAGPFGHVQMLIRFGYGPPVPRVPRRPVYEVLDRRGPRHA</sequence>
<feature type="region of interest" description="Disordered" evidence="1">
    <location>
        <begin position="188"/>
        <end position="211"/>
    </location>
</feature>
<dbReference type="RefSeq" id="WP_189647502.1">
    <property type="nucleotide sequence ID" value="NZ_BMRC01000005.1"/>
</dbReference>
<comment type="caution">
    <text evidence="2">The sequence shown here is derived from an EMBL/GenBank/DDBJ whole genome shotgun (WGS) entry which is preliminary data.</text>
</comment>
<dbReference type="InterPro" id="IPR050627">
    <property type="entry name" value="Nitroreductase/BluB"/>
</dbReference>
<dbReference type="Gene3D" id="3.40.109.10">
    <property type="entry name" value="NADH Oxidase"/>
    <property type="match status" value="2"/>
</dbReference>
<evidence type="ECO:0000313" key="3">
    <source>
        <dbReference type="Proteomes" id="UP001589647"/>
    </source>
</evidence>
<dbReference type="SUPFAM" id="SSF55469">
    <property type="entry name" value="FMN-dependent nitroreductase-like"/>
    <property type="match status" value="2"/>
</dbReference>
<organism evidence="2 3">
    <name type="scientific">Nonomuraea spiralis</name>
    <dbReference type="NCBI Taxonomy" id="46182"/>
    <lineage>
        <taxon>Bacteria</taxon>
        <taxon>Bacillati</taxon>
        <taxon>Actinomycetota</taxon>
        <taxon>Actinomycetes</taxon>
        <taxon>Streptosporangiales</taxon>
        <taxon>Streptosporangiaceae</taxon>
        <taxon>Nonomuraea</taxon>
    </lineage>
</organism>
<dbReference type="PANTHER" id="PTHR23026">
    <property type="entry name" value="NADPH NITROREDUCTASE"/>
    <property type="match status" value="1"/>
</dbReference>
<evidence type="ECO:0000256" key="1">
    <source>
        <dbReference type="SAM" id="MobiDB-lite"/>
    </source>
</evidence>
<reference evidence="2 3" key="1">
    <citation type="submission" date="2024-09" db="EMBL/GenBank/DDBJ databases">
        <authorList>
            <person name="Sun Q."/>
            <person name="Mori K."/>
        </authorList>
    </citation>
    <scope>NUCLEOTIDE SEQUENCE [LARGE SCALE GENOMIC DNA]</scope>
    <source>
        <strain evidence="2 3">CCM 3426</strain>
    </source>
</reference>
<evidence type="ECO:0000313" key="2">
    <source>
        <dbReference type="EMBL" id="MFB9208436.1"/>
    </source>
</evidence>
<dbReference type="InterPro" id="IPR000415">
    <property type="entry name" value="Nitroreductase-like"/>
</dbReference>
<dbReference type="NCBIfam" id="NF047509">
    <property type="entry name" value="Rv3131_FMN_oxido"/>
    <property type="match status" value="1"/>
</dbReference>
<dbReference type="PANTHER" id="PTHR23026:SF123">
    <property type="entry name" value="NAD(P)H NITROREDUCTASE RV3131-RELATED"/>
    <property type="match status" value="1"/>
</dbReference>
<dbReference type="Proteomes" id="UP001589647">
    <property type="component" value="Unassembled WGS sequence"/>
</dbReference>
<protein>
    <submittedName>
        <fullName evidence="2">Acg family FMN-binding oxidoreductase</fullName>
    </submittedName>
</protein>
<accession>A0ABV5IVB3</accession>